<evidence type="ECO:0000256" key="5">
    <source>
        <dbReference type="ARBA" id="ARBA00023136"/>
    </source>
</evidence>
<keyword evidence="8" id="KW-1185">Reference proteome</keyword>
<keyword evidence="2" id="KW-0813">Transport</keyword>
<dbReference type="EMBL" id="KQ965767">
    <property type="protein sequence ID" value="KXS14757.1"/>
    <property type="molecule type" value="Genomic_DNA"/>
</dbReference>
<feature type="non-terminal residue" evidence="7">
    <location>
        <position position="1"/>
    </location>
</feature>
<organism evidence="7 8">
    <name type="scientific">Gonapodya prolifera (strain JEL478)</name>
    <name type="common">Monoblepharis prolifera</name>
    <dbReference type="NCBI Taxonomy" id="1344416"/>
    <lineage>
        <taxon>Eukaryota</taxon>
        <taxon>Fungi</taxon>
        <taxon>Fungi incertae sedis</taxon>
        <taxon>Chytridiomycota</taxon>
        <taxon>Chytridiomycota incertae sedis</taxon>
        <taxon>Monoblepharidomycetes</taxon>
        <taxon>Monoblepharidales</taxon>
        <taxon>Gonapodyaceae</taxon>
        <taxon>Gonapodya</taxon>
    </lineage>
</organism>
<accession>A0A139ADA7</accession>
<evidence type="ECO:0000313" key="8">
    <source>
        <dbReference type="Proteomes" id="UP000070544"/>
    </source>
</evidence>
<dbReference type="OrthoDB" id="2985014at2759"/>
<sequence>CQAACSNKAGIAACRLLIGLAEAGLLPGLLFWIGVWYRKFEIATRTALIHSILAFSSAFAGLIASGIGRMNGAAGLPTWRWIFIIRTLPT</sequence>
<feature type="non-terminal residue" evidence="7">
    <location>
        <position position="90"/>
    </location>
</feature>
<dbReference type="Gene3D" id="1.20.1250.20">
    <property type="entry name" value="MFS general substrate transporter like domains"/>
    <property type="match status" value="1"/>
</dbReference>
<evidence type="ECO:0008006" key="9">
    <source>
        <dbReference type="Google" id="ProtNLM"/>
    </source>
</evidence>
<reference evidence="7 8" key="1">
    <citation type="journal article" date="2015" name="Genome Biol. Evol.">
        <title>Phylogenomic analyses indicate that early fungi evolved digesting cell walls of algal ancestors of land plants.</title>
        <authorList>
            <person name="Chang Y."/>
            <person name="Wang S."/>
            <person name="Sekimoto S."/>
            <person name="Aerts A.L."/>
            <person name="Choi C."/>
            <person name="Clum A."/>
            <person name="LaButti K.M."/>
            <person name="Lindquist E.A."/>
            <person name="Yee Ngan C."/>
            <person name="Ohm R.A."/>
            <person name="Salamov A.A."/>
            <person name="Grigoriev I.V."/>
            <person name="Spatafora J.W."/>
            <person name="Berbee M.L."/>
        </authorList>
    </citation>
    <scope>NUCLEOTIDE SEQUENCE [LARGE SCALE GENOMIC DNA]</scope>
    <source>
        <strain evidence="7 8">JEL478</strain>
    </source>
</reference>
<protein>
    <recommendedName>
        <fullName evidence="9">Major facilitator superfamily (MFS) profile domain-containing protein</fullName>
    </recommendedName>
</protein>
<evidence type="ECO:0000256" key="2">
    <source>
        <dbReference type="ARBA" id="ARBA00022448"/>
    </source>
</evidence>
<dbReference type="STRING" id="1344416.A0A139ADA7"/>
<name>A0A139ADA7_GONPJ</name>
<dbReference type="GO" id="GO:0016020">
    <property type="term" value="C:membrane"/>
    <property type="evidence" value="ECO:0007669"/>
    <property type="project" value="UniProtKB-SubCell"/>
</dbReference>
<dbReference type="PANTHER" id="PTHR43791">
    <property type="entry name" value="PERMEASE-RELATED"/>
    <property type="match status" value="1"/>
</dbReference>
<evidence type="ECO:0000256" key="6">
    <source>
        <dbReference type="SAM" id="Phobius"/>
    </source>
</evidence>
<dbReference type="AlphaFoldDB" id="A0A139ADA7"/>
<dbReference type="InterPro" id="IPR036259">
    <property type="entry name" value="MFS_trans_sf"/>
</dbReference>
<feature type="transmembrane region" description="Helical" evidence="6">
    <location>
        <begin position="16"/>
        <end position="35"/>
    </location>
</feature>
<dbReference type="Proteomes" id="UP000070544">
    <property type="component" value="Unassembled WGS sequence"/>
</dbReference>
<dbReference type="SUPFAM" id="SSF103473">
    <property type="entry name" value="MFS general substrate transporter"/>
    <property type="match status" value="1"/>
</dbReference>
<dbReference type="GO" id="GO:0022857">
    <property type="term" value="F:transmembrane transporter activity"/>
    <property type="evidence" value="ECO:0007669"/>
    <property type="project" value="TreeGrafter"/>
</dbReference>
<keyword evidence="3 6" id="KW-0812">Transmembrane</keyword>
<evidence type="ECO:0000313" key="7">
    <source>
        <dbReference type="EMBL" id="KXS14757.1"/>
    </source>
</evidence>
<dbReference type="PANTHER" id="PTHR43791:SF36">
    <property type="entry name" value="TRANSPORTER, PUTATIVE (AFU_ORTHOLOGUE AFUA_6G08340)-RELATED"/>
    <property type="match status" value="1"/>
</dbReference>
<evidence type="ECO:0000256" key="3">
    <source>
        <dbReference type="ARBA" id="ARBA00022692"/>
    </source>
</evidence>
<evidence type="ECO:0000256" key="4">
    <source>
        <dbReference type="ARBA" id="ARBA00022989"/>
    </source>
</evidence>
<dbReference type="OMA" id="WIFIIRT"/>
<proteinExistence type="predicted"/>
<feature type="transmembrane region" description="Helical" evidence="6">
    <location>
        <begin position="47"/>
        <end position="67"/>
    </location>
</feature>
<evidence type="ECO:0000256" key="1">
    <source>
        <dbReference type="ARBA" id="ARBA00004141"/>
    </source>
</evidence>
<keyword evidence="5 6" id="KW-0472">Membrane</keyword>
<gene>
    <name evidence="7" type="ORF">M427DRAFT_91721</name>
</gene>
<comment type="subcellular location">
    <subcellularLocation>
        <location evidence="1">Membrane</location>
        <topology evidence="1">Multi-pass membrane protein</topology>
    </subcellularLocation>
</comment>
<keyword evidence="4 6" id="KW-1133">Transmembrane helix</keyword>